<dbReference type="Proteomes" id="UP001596310">
    <property type="component" value="Unassembled WGS sequence"/>
</dbReference>
<sequence>MINEIRGPAIESGIRADEFETMTLSEILDQMHAYRKRDMDKLREKGVMDHKQAELIAFAFNDPSKMPSIQETYPFLKGLFTEAKPKPQQQWQVDQANLIMAANRIKQARLAKESQK</sequence>
<name>A0ABW1UML9_9LACO</name>
<comment type="caution">
    <text evidence="1">The sequence shown here is derived from an EMBL/GenBank/DDBJ whole genome shotgun (WGS) entry which is preliminary data.</text>
</comment>
<accession>A0ABW1UML9</accession>
<organism evidence="1 2">
    <name type="scientific">Lapidilactobacillus achengensis</name>
    <dbReference type="NCBI Taxonomy" id="2486000"/>
    <lineage>
        <taxon>Bacteria</taxon>
        <taxon>Bacillati</taxon>
        <taxon>Bacillota</taxon>
        <taxon>Bacilli</taxon>
        <taxon>Lactobacillales</taxon>
        <taxon>Lactobacillaceae</taxon>
        <taxon>Lapidilactobacillus</taxon>
    </lineage>
</organism>
<proteinExistence type="predicted"/>
<evidence type="ECO:0000313" key="2">
    <source>
        <dbReference type="Proteomes" id="UP001596310"/>
    </source>
</evidence>
<evidence type="ECO:0000313" key="1">
    <source>
        <dbReference type="EMBL" id="MFC6315174.1"/>
    </source>
</evidence>
<keyword evidence="2" id="KW-1185">Reference proteome</keyword>
<protein>
    <submittedName>
        <fullName evidence="1">Uncharacterized protein</fullName>
    </submittedName>
</protein>
<gene>
    <name evidence="1" type="ORF">ACFQHW_06250</name>
</gene>
<dbReference type="EMBL" id="JBHSSM010000016">
    <property type="protein sequence ID" value="MFC6315174.1"/>
    <property type="molecule type" value="Genomic_DNA"/>
</dbReference>
<dbReference type="RefSeq" id="WP_125598220.1">
    <property type="nucleotide sequence ID" value="NZ_JBHSSM010000016.1"/>
</dbReference>
<reference evidence="2" key="1">
    <citation type="journal article" date="2019" name="Int. J. Syst. Evol. Microbiol.">
        <title>The Global Catalogue of Microorganisms (GCM) 10K type strain sequencing project: providing services to taxonomists for standard genome sequencing and annotation.</title>
        <authorList>
            <consortium name="The Broad Institute Genomics Platform"/>
            <consortium name="The Broad Institute Genome Sequencing Center for Infectious Disease"/>
            <person name="Wu L."/>
            <person name="Ma J."/>
        </authorList>
    </citation>
    <scope>NUCLEOTIDE SEQUENCE [LARGE SCALE GENOMIC DNA]</scope>
    <source>
        <strain evidence="2">CCM 8897</strain>
    </source>
</reference>